<dbReference type="InterPro" id="IPR029063">
    <property type="entry name" value="SAM-dependent_MTases_sf"/>
</dbReference>
<evidence type="ECO:0000313" key="10">
    <source>
        <dbReference type="Proteomes" id="UP000006180"/>
    </source>
</evidence>
<dbReference type="eggNOG" id="COG0270">
    <property type="taxonomic scope" value="Bacteria"/>
</dbReference>
<dbReference type="SUPFAM" id="SSF53335">
    <property type="entry name" value="S-adenosyl-L-methionine-dependent methyltransferases"/>
    <property type="match status" value="1"/>
</dbReference>
<evidence type="ECO:0000256" key="4">
    <source>
        <dbReference type="ARBA" id="ARBA00022747"/>
    </source>
</evidence>
<dbReference type="GO" id="GO:0003886">
    <property type="term" value="F:DNA (cytosine-5-)-methyltransferase activity"/>
    <property type="evidence" value="ECO:0007669"/>
    <property type="project" value="UniProtKB-EC"/>
</dbReference>
<keyword evidence="4" id="KW-0680">Restriction system</keyword>
<dbReference type="NCBIfam" id="TIGR00675">
    <property type="entry name" value="dcm"/>
    <property type="match status" value="1"/>
</dbReference>
<dbReference type="Gene3D" id="3.40.50.150">
    <property type="entry name" value="Vaccinia Virus protein VP39"/>
    <property type="match status" value="1"/>
</dbReference>
<reference evidence="9 10" key="1">
    <citation type="journal article" date="2012" name="J. Bacteriol.">
        <title>Complete genome sequence of the broad-host-range strain Sinorhizobium fredii USDA257.</title>
        <authorList>
            <person name="Schuldes J."/>
            <person name="Rodriguez Orbegoso M."/>
            <person name="Schmeisser C."/>
            <person name="Krishnan H.B."/>
            <person name="Daniel R."/>
            <person name="Streit W.R."/>
        </authorList>
    </citation>
    <scope>NUCLEOTIDE SEQUENCE [LARGE SCALE GENOMIC DNA]</scope>
    <source>
        <strain evidence="9 10">USDA 257</strain>
    </source>
</reference>
<comment type="similarity">
    <text evidence="6 7">Belongs to the class I-like SAM-binding methyltransferase superfamily. C5-methyltransferase family.</text>
</comment>
<evidence type="ECO:0000256" key="6">
    <source>
        <dbReference type="PROSITE-ProRule" id="PRU01016"/>
    </source>
</evidence>
<protein>
    <recommendedName>
        <fullName evidence="8">Cytosine-specific methyltransferase</fullName>
        <ecNumber evidence="8">2.1.1.37</ecNumber>
    </recommendedName>
</protein>
<proteinExistence type="inferred from homology"/>
<dbReference type="InterPro" id="IPR001525">
    <property type="entry name" value="C5_MeTfrase"/>
</dbReference>
<dbReference type="REBASE" id="49060">
    <property type="entry name" value="M.Sfr257ORF39100P"/>
</dbReference>
<dbReference type="GO" id="GO:0032259">
    <property type="term" value="P:methylation"/>
    <property type="evidence" value="ECO:0007669"/>
    <property type="project" value="UniProtKB-KW"/>
</dbReference>
<evidence type="ECO:0000256" key="2">
    <source>
        <dbReference type="ARBA" id="ARBA00022679"/>
    </source>
</evidence>
<evidence type="ECO:0000256" key="8">
    <source>
        <dbReference type="RuleBase" id="RU000417"/>
    </source>
</evidence>
<evidence type="ECO:0000256" key="3">
    <source>
        <dbReference type="ARBA" id="ARBA00022691"/>
    </source>
</evidence>
<dbReference type="KEGG" id="sfd:USDA257_c39100"/>
<evidence type="ECO:0000256" key="1">
    <source>
        <dbReference type="ARBA" id="ARBA00022603"/>
    </source>
</evidence>
<dbReference type="EC" id="2.1.1.37" evidence="8"/>
<dbReference type="EMBL" id="CP003563">
    <property type="protein sequence ID" value="AFL52455.1"/>
    <property type="molecule type" value="Genomic_DNA"/>
</dbReference>
<dbReference type="PANTHER" id="PTHR10629:SF52">
    <property type="entry name" value="DNA (CYTOSINE-5)-METHYLTRANSFERASE 1"/>
    <property type="match status" value="1"/>
</dbReference>
<keyword evidence="3 6" id="KW-0949">S-adenosyl-L-methionine</keyword>
<dbReference type="Proteomes" id="UP000006180">
    <property type="component" value="Chromosome"/>
</dbReference>
<dbReference type="AlphaFoldDB" id="I3X999"/>
<dbReference type="RefSeq" id="WP_014764590.1">
    <property type="nucleotide sequence ID" value="NC_018000.1"/>
</dbReference>
<dbReference type="PROSITE" id="PS51679">
    <property type="entry name" value="SAM_MT_C5"/>
    <property type="match status" value="1"/>
</dbReference>
<dbReference type="Gene3D" id="3.90.120.10">
    <property type="entry name" value="DNA Methylase, subunit A, domain 2"/>
    <property type="match status" value="1"/>
</dbReference>
<name>I3X999_SINF2</name>
<dbReference type="STRING" id="1185652.USDA257_c39100"/>
<dbReference type="InterPro" id="IPR050390">
    <property type="entry name" value="C5-Methyltransferase"/>
</dbReference>
<gene>
    <name evidence="9" type="ORF">USDA257_c39100</name>
</gene>
<evidence type="ECO:0000256" key="5">
    <source>
        <dbReference type="ARBA" id="ARBA00047422"/>
    </source>
</evidence>
<dbReference type="HOGENOM" id="CLU_432691_0_0_5"/>
<evidence type="ECO:0000313" key="9">
    <source>
        <dbReference type="EMBL" id="AFL52455.1"/>
    </source>
</evidence>
<comment type="catalytic activity">
    <reaction evidence="5 8">
        <text>a 2'-deoxycytidine in DNA + S-adenosyl-L-methionine = a 5-methyl-2'-deoxycytidine in DNA + S-adenosyl-L-homocysteine + H(+)</text>
        <dbReference type="Rhea" id="RHEA:13681"/>
        <dbReference type="Rhea" id="RHEA-COMP:11369"/>
        <dbReference type="Rhea" id="RHEA-COMP:11370"/>
        <dbReference type="ChEBI" id="CHEBI:15378"/>
        <dbReference type="ChEBI" id="CHEBI:57856"/>
        <dbReference type="ChEBI" id="CHEBI:59789"/>
        <dbReference type="ChEBI" id="CHEBI:85452"/>
        <dbReference type="ChEBI" id="CHEBI:85454"/>
        <dbReference type="EC" id="2.1.1.37"/>
    </reaction>
</comment>
<dbReference type="InterPro" id="IPR018117">
    <property type="entry name" value="C5_DNA_meth_AS"/>
</dbReference>
<dbReference type="PATRIC" id="fig|1185652.3.peg.4060"/>
<dbReference type="GO" id="GO:0044027">
    <property type="term" value="P:negative regulation of gene expression via chromosomal CpG island methylation"/>
    <property type="evidence" value="ECO:0007669"/>
    <property type="project" value="TreeGrafter"/>
</dbReference>
<dbReference type="PANTHER" id="PTHR10629">
    <property type="entry name" value="CYTOSINE-SPECIFIC METHYLTRANSFERASE"/>
    <property type="match status" value="1"/>
</dbReference>
<feature type="active site" evidence="6">
    <location>
        <position position="369"/>
    </location>
</feature>
<sequence>MDAKAEALARAKKAIVNLQRQMTERILKVAAEVDNLMEHLTPRETVHFLQAACGLSASDASTYCKFSTRLDGVGETLRASRTQFPLVKALVSADAETRKEALWKMRAGARVEVRDVAAIKIRLREEKLLPEQVLAQSRMRRVVAAAGRRASKAAAGLDGRMTAFIRLAEDCRSGMDRMEVESESLASERVKAEATTLLPLFEAAFGSSHRSVRDLVASSTSPEERRIGLVHHSLRKFAEGRFGRHGGYALDSSRAGARQTNIIECLRAVTSAPRSWIVRPWIKQHGPLVELPDRRLSFVELCAGSGGMALGLEAAGFEPAALVEIDKNAAATLRLNRPGWNVIQQDVRTVDFKPFRSQRIDLLVGGLPCQPYSEDGKGLGKDDPRDLLMQGARAVEEMRPWACMFENVAGLQHSKHADHLGAFLSALKKAGYVVDLFRMNTEDYGVAQERERLLIVGMRGESMSGFRMPPSFPQWRTNLGDAIGDLMAANGWEGAQEWSRARREQIVKKDGALLRGVLASTIVGRKGGSREKERLRWALKGLSIDGVADEAPTRADADAAGEGFLPRLTLRMRARLQGFPDSWQFVGGKDSAARQIGNAVPPVIAQAMGLAIHAALDEVVFDYARMLLRPHQAERVEAPRTAMEAPLLSPVGLVGEDRHPTVTFAEA</sequence>
<dbReference type="GO" id="GO:0009307">
    <property type="term" value="P:DNA restriction-modification system"/>
    <property type="evidence" value="ECO:0007669"/>
    <property type="project" value="UniProtKB-KW"/>
</dbReference>
<keyword evidence="2 6" id="KW-0808">Transferase</keyword>
<keyword evidence="1 6" id="KW-0489">Methyltransferase</keyword>
<evidence type="ECO:0000256" key="7">
    <source>
        <dbReference type="RuleBase" id="RU000416"/>
    </source>
</evidence>
<dbReference type="Pfam" id="PF00145">
    <property type="entry name" value="DNA_methylase"/>
    <property type="match status" value="1"/>
</dbReference>
<dbReference type="PROSITE" id="PS00094">
    <property type="entry name" value="C5_MTASE_1"/>
    <property type="match status" value="1"/>
</dbReference>
<dbReference type="GO" id="GO:0003677">
    <property type="term" value="F:DNA binding"/>
    <property type="evidence" value="ECO:0007669"/>
    <property type="project" value="TreeGrafter"/>
</dbReference>
<organism evidence="9 10">
    <name type="scientific">Sinorhizobium fredii (strain USDA 257)</name>
    <dbReference type="NCBI Taxonomy" id="1185652"/>
    <lineage>
        <taxon>Bacteria</taxon>
        <taxon>Pseudomonadati</taxon>
        <taxon>Pseudomonadota</taxon>
        <taxon>Alphaproteobacteria</taxon>
        <taxon>Hyphomicrobiales</taxon>
        <taxon>Rhizobiaceae</taxon>
        <taxon>Sinorhizobium/Ensifer group</taxon>
        <taxon>Sinorhizobium</taxon>
    </lineage>
</organism>
<accession>I3X999</accession>
<dbReference type="PRINTS" id="PR00105">
    <property type="entry name" value="C5METTRFRASE"/>
</dbReference>